<keyword evidence="2" id="KW-0328">Glycosyltransferase</keyword>
<comment type="caution">
    <text evidence="5">The sequence shown here is derived from an EMBL/GenBank/DDBJ whole genome shotgun (WGS) entry which is preliminary data.</text>
</comment>
<dbReference type="Proteomes" id="UP000027821">
    <property type="component" value="Unassembled WGS sequence"/>
</dbReference>
<feature type="transmembrane region" description="Helical" evidence="4">
    <location>
        <begin position="357"/>
        <end position="375"/>
    </location>
</feature>
<dbReference type="EMBL" id="JMIH01000014">
    <property type="protein sequence ID" value="KEO75147.1"/>
    <property type="molecule type" value="Genomic_DNA"/>
</dbReference>
<reference evidence="5 6" key="1">
    <citation type="submission" date="2014-04" db="EMBL/GenBank/DDBJ databases">
        <title>Characterization and application of a salt tolerant electro-active bacterium.</title>
        <authorList>
            <person name="Yang L."/>
            <person name="Wei S."/>
            <person name="Tay Q.X.M."/>
        </authorList>
    </citation>
    <scope>NUCLEOTIDE SEQUENCE [LARGE SCALE GENOMIC DNA]</scope>
    <source>
        <strain evidence="5 6">LY1</strain>
    </source>
</reference>
<keyword evidence="3" id="KW-0808">Transferase</keyword>
<organism evidence="5 6">
    <name type="scientific">Anditalea andensis</name>
    <dbReference type="NCBI Taxonomy" id="1048983"/>
    <lineage>
        <taxon>Bacteria</taxon>
        <taxon>Pseudomonadati</taxon>
        <taxon>Bacteroidota</taxon>
        <taxon>Cytophagia</taxon>
        <taxon>Cytophagales</taxon>
        <taxon>Cytophagaceae</taxon>
        <taxon>Anditalea</taxon>
    </lineage>
</organism>
<evidence type="ECO:0008006" key="7">
    <source>
        <dbReference type="Google" id="ProtNLM"/>
    </source>
</evidence>
<dbReference type="SUPFAM" id="SSF53448">
    <property type="entry name" value="Nucleotide-diphospho-sugar transferases"/>
    <property type="match status" value="1"/>
</dbReference>
<dbReference type="STRING" id="1048983.EL17_05620"/>
<keyword evidence="4" id="KW-1133">Transmembrane helix</keyword>
<keyword evidence="4" id="KW-0472">Membrane</keyword>
<dbReference type="AlphaFoldDB" id="A0A074LMP5"/>
<evidence type="ECO:0000256" key="1">
    <source>
        <dbReference type="ARBA" id="ARBA00006739"/>
    </source>
</evidence>
<gene>
    <name evidence="5" type="ORF">EL17_05620</name>
</gene>
<dbReference type="Pfam" id="PF13641">
    <property type="entry name" value="Glyco_tranf_2_3"/>
    <property type="match status" value="1"/>
</dbReference>
<dbReference type="Gene3D" id="3.90.550.10">
    <property type="entry name" value="Spore Coat Polysaccharide Biosynthesis Protein SpsA, Chain A"/>
    <property type="match status" value="1"/>
</dbReference>
<sequence>MIFGILNVIFYCLGIYLLANVLYLLYFAIAGFFKIKLPYAPTQNHRRICVLIPAYKEDAVIIESALDAKLHQYEGEFDVCVIADKLMPSTIETLSLHNVKVIEVRFEKSTKGKALSTALSALPLDAYDLAVVLDADNIMGPAFLEKVNSAFEAGYKVIQGHRTAKNQDTPFALLDACNEEINNHLFRRGHQRSGLSAALIGSGMAFDYHYLIKLLSGIGETVGEDKEIDFRIIKDGIKIAYLEDAWVYDEKVADSGVFLNQRTRWIAAQIEFLKKYFIEGFVLLFRNGNIEFFNKMIQTLLLPRILLLGVLSLFVVISFALPVGPSPLFWLVTLICCGAALLLSLPKRLYNKDLIKAVVRLPLAFITMCIALLSINKAKKSFIHTPHTSNSKLPINK</sequence>
<evidence type="ECO:0000256" key="4">
    <source>
        <dbReference type="SAM" id="Phobius"/>
    </source>
</evidence>
<evidence type="ECO:0000313" key="6">
    <source>
        <dbReference type="Proteomes" id="UP000027821"/>
    </source>
</evidence>
<comment type="similarity">
    <text evidence="1">Belongs to the glycosyltransferase 2 family.</text>
</comment>
<evidence type="ECO:0000256" key="2">
    <source>
        <dbReference type="ARBA" id="ARBA00022676"/>
    </source>
</evidence>
<dbReference type="InterPro" id="IPR029044">
    <property type="entry name" value="Nucleotide-diphossugar_trans"/>
</dbReference>
<name>A0A074LMP5_9BACT</name>
<proteinExistence type="inferred from homology"/>
<feature type="transmembrane region" description="Helical" evidence="4">
    <location>
        <begin position="6"/>
        <end position="29"/>
    </location>
</feature>
<keyword evidence="6" id="KW-1185">Reference proteome</keyword>
<dbReference type="PANTHER" id="PTHR43630">
    <property type="entry name" value="POLY-BETA-1,6-N-ACETYL-D-GLUCOSAMINE SYNTHASE"/>
    <property type="match status" value="1"/>
</dbReference>
<dbReference type="PANTHER" id="PTHR43630:SF1">
    <property type="entry name" value="POLY-BETA-1,6-N-ACETYL-D-GLUCOSAMINE SYNTHASE"/>
    <property type="match status" value="1"/>
</dbReference>
<dbReference type="GO" id="GO:0016757">
    <property type="term" value="F:glycosyltransferase activity"/>
    <property type="evidence" value="ECO:0007669"/>
    <property type="project" value="UniProtKB-KW"/>
</dbReference>
<keyword evidence="4" id="KW-0812">Transmembrane</keyword>
<protein>
    <recommendedName>
        <fullName evidence="7">Glycosyl transferase family 2</fullName>
    </recommendedName>
</protein>
<feature type="transmembrane region" description="Helical" evidence="4">
    <location>
        <begin position="327"/>
        <end position="345"/>
    </location>
</feature>
<evidence type="ECO:0000256" key="3">
    <source>
        <dbReference type="ARBA" id="ARBA00022679"/>
    </source>
</evidence>
<dbReference type="eggNOG" id="COG1215">
    <property type="taxonomic scope" value="Bacteria"/>
</dbReference>
<evidence type="ECO:0000313" key="5">
    <source>
        <dbReference type="EMBL" id="KEO75147.1"/>
    </source>
</evidence>
<feature type="transmembrane region" description="Helical" evidence="4">
    <location>
        <begin position="301"/>
        <end position="321"/>
    </location>
</feature>
<accession>A0A074LMP5</accession>